<dbReference type="Pfam" id="PF20090">
    <property type="entry name" value="DUF6482"/>
    <property type="match status" value="1"/>
</dbReference>
<name>A0ABW8PZM1_9GAMM</name>
<dbReference type="InterPro" id="IPR045508">
    <property type="entry name" value="DUF6482"/>
</dbReference>
<accession>A0ABW8PZM1</accession>
<proteinExistence type="predicted"/>
<organism evidence="1 2">
    <name type="scientific">Marinospirillum alkalitolerans</name>
    <dbReference type="NCBI Taxonomy" id="3123374"/>
    <lineage>
        <taxon>Bacteria</taxon>
        <taxon>Pseudomonadati</taxon>
        <taxon>Pseudomonadota</taxon>
        <taxon>Gammaproteobacteria</taxon>
        <taxon>Oceanospirillales</taxon>
        <taxon>Oceanospirillaceae</taxon>
        <taxon>Marinospirillum</taxon>
    </lineage>
</organism>
<comment type="caution">
    <text evidence="1">The sequence shown here is derived from an EMBL/GenBank/DDBJ whole genome shotgun (WGS) entry which is preliminary data.</text>
</comment>
<evidence type="ECO:0000313" key="2">
    <source>
        <dbReference type="Proteomes" id="UP001621714"/>
    </source>
</evidence>
<keyword evidence="2" id="KW-1185">Reference proteome</keyword>
<dbReference type="EMBL" id="JBANFI010000009">
    <property type="protein sequence ID" value="MFK7161744.1"/>
    <property type="molecule type" value="Genomic_DNA"/>
</dbReference>
<dbReference type="Proteomes" id="UP001621714">
    <property type="component" value="Unassembled WGS sequence"/>
</dbReference>
<gene>
    <name evidence="1" type="ORF">V6U78_11920</name>
</gene>
<sequence>MQMSQVKRRIKSDPNATSAIISHAGSRLYVVHIYVDGEVHLLTNWRGRPRVFRSLDEAKQELHSQGLPCQGLSLSVPQDEVLGRQADQDPGFQGLSRAVIPLG</sequence>
<protein>
    <submittedName>
        <fullName evidence="1">DUF6482 family protein</fullName>
    </submittedName>
</protein>
<evidence type="ECO:0000313" key="1">
    <source>
        <dbReference type="EMBL" id="MFK7161744.1"/>
    </source>
</evidence>
<dbReference type="RefSeq" id="WP_405341166.1">
    <property type="nucleotide sequence ID" value="NZ_JBANFI010000009.1"/>
</dbReference>
<reference evidence="1 2" key="1">
    <citation type="submission" date="2024-02" db="EMBL/GenBank/DDBJ databases">
        <title>Marinospirillum sp. MEB 164 isolated from Lonar lake sediment.</title>
        <authorList>
            <person name="Joshi A."/>
            <person name="Thite S."/>
        </authorList>
    </citation>
    <scope>NUCLEOTIDE SEQUENCE [LARGE SCALE GENOMIC DNA]</scope>
    <source>
        <strain evidence="1 2">MEB164</strain>
    </source>
</reference>